<organism evidence="1 2">
    <name type="scientific">Shuttleworthella satelles DSM 14600</name>
    <dbReference type="NCBI Taxonomy" id="626523"/>
    <lineage>
        <taxon>Bacteria</taxon>
        <taxon>Bacillati</taxon>
        <taxon>Bacillota</taxon>
        <taxon>Clostridia</taxon>
        <taxon>Lachnospirales</taxon>
        <taxon>Lachnospiraceae</taxon>
        <taxon>Shuttleworthella</taxon>
    </lineage>
</organism>
<reference evidence="1" key="1">
    <citation type="submission" date="2009-04" db="EMBL/GenBank/DDBJ databases">
        <authorList>
            <person name="Weinstock G."/>
            <person name="Sodergren E."/>
            <person name="Clifton S."/>
            <person name="Fulton L."/>
            <person name="Fulton B."/>
            <person name="Courtney L."/>
            <person name="Fronick C."/>
            <person name="Harrison M."/>
            <person name="Strong C."/>
            <person name="Farmer C."/>
            <person name="Delahaunty K."/>
            <person name="Markovic C."/>
            <person name="Hall O."/>
            <person name="Minx P."/>
            <person name="Tomlinson C."/>
            <person name="Mitreva M."/>
            <person name="Nelson J."/>
            <person name="Hou S."/>
            <person name="Wollam A."/>
            <person name="Pepin K.H."/>
            <person name="Johnson M."/>
            <person name="Bhonagiri V."/>
            <person name="Nash W.E."/>
            <person name="Warren W."/>
            <person name="Chinwalla A."/>
            <person name="Mardis E.R."/>
            <person name="Wilson R.K."/>
        </authorList>
    </citation>
    <scope>NUCLEOTIDE SEQUENCE [LARGE SCALE GENOMIC DNA]</scope>
    <source>
        <strain evidence="1">DSM 14600</strain>
    </source>
</reference>
<gene>
    <name evidence="1" type="ORF">GCWU000342_01601</name>
</gene>
<dbReference type="AlphaFoldDB" id="C4GCB2"/>
<proteinExistence type="predicted"/>
<evidence type="ECO:0000313" key="2">
    <source>
        <dbReference type="Proteomes" id="UP000003494"/>
    </source>
</evidence>
<accession>C4GCB2</accession>
<name>C4GCB2_9FIRM</name>
<dbReference type="Proteomes" id="UP000003494">
    <property type="component" value="Unassembled WGS sequence"/>
</dbReference>
<dbReference type="RefSeq" id="WP_006906598.1">
    <property type="nucleotide sequence ID" value="NZ_GG665866.1"/>
</dbReference>
<evidence type="ECO:0000313" key="1">
    <source>
        <dbReference type="EMBL" id="EEP28054.1"/>
    </source>
</evidence>
<sequence>MDYINKVLGIKVLYKNADLGHYPNFISTRYRLQLASLDGQKVILLYPKTELEQIETLKKHLDRIRTNENLPIVLILNELTFRQKEYLIREKIPFVVEGKQIYLPFMALYLQERCDAEKQSREKILPSAQLLFLHFLYLGGQELPMSQAAKNLNLTPMSISRASKQLVEMKLLNVRKSGIQKILFSNETPKLLFQKSKGYLLNPVKRTVYVPNELVGAELLKSGYSALAEYSMLNMPNVPYFASDTISKWQKNAANTLQDSKTQVAVELWRYDPKKLSNNKTVDVLSLALSLEDNPNERVEEAVEEILNNFWREIDGHRA</sequence>
<protein>
    <recommendedName>
        <fullName evidence="3">MarR family transcriptional regulator</fullName>
    </recommendedName>
</protein>
<evidence type="ECO:0008006" key="3">
    <source>
        <dbReference type="Google" id="ProtNLM"/>
    </source>
</evidence>
<dbReference type="HOGENOM" id="CLU_070332_0_0_9"/>
<dbReference type="EMBL" id="ACIP02000003">
    <property type="protein sequence ID" value="EEP28054.1"/>
    <property type="molecule type" value="Genomic_DNA"/>
</dbReference>
<dbReference type="STRING" id="626523.GCWU000342_01601"/>
<dbReference type="eggNOG" id="COG1846">
    <property type="taxonomic scope" value="Bacteria"/>
</dbReference>
<keyword evidence="2" id="KW-1185">Reference proteome</keyword>
<dbReference type="SUPFAM" id="SSF46785">
    <property type="entry name" value="Winged helix' DNA-binding domain"/>
    <property type="match status" value="1"/>
</dbReference>
<dbReference type="InterPro" id="IPR036390">
    <property type="entry name" value="WH_DNA-bd_sf"/>
</dbReference>
<comment type="caution">
    <text evidence="1">The sequence shown here is derived from an EMBL/GenBank/DDBJ whole genome shotgun (WGS) entry which is preliminary data.</text>
</comment>